<dbReference type="PANTHER" id="PTHR31760">
    <property type="entry name" value="S-ADENOSYL-L-METHIONINE-DEPENDENT METHYLTRANSFERASES SUPERFAMILY PROTEIN"/>
    <property type="match status" value="1"/>
</dbReference>
<keyword evidence="4 6" id="KW-0808">Transferase</keyword>
<sequence length="240" mass="26651">MEELITSLTKASQEMGFHLSDRQLQLFQQYYDCVLQGNQKFNLTAITEPLEVAVKHFIDSLTCLAAVNFPAGARVLDVGTGAGFPGLPLKIYRPDLDVTLMDSLKKRIIFLNETLASLGLTGIRAIHDRAEDFGRRAEHRETYDFVVSRAVARLAVLAEYCMPCVKINGYFISQKGPEIEEEVQEAGKAIMTLGGQLAEVKKMKLPLIQDGRSLVIIKKIQSTPKTYPRKAGTPAKKPIL</sequence>
<dbReference type="Gene3D" id="3.40.50.150">
    <property type="entry name" value="Vaccinia Virus protein VP39"/>
    <property type="match status" value="1"/>
</dbReference>
<dbReference type="PIRSF" id="PIRSF003078">
    <property type="entry name" value="GidB"/>
    <property type="match status" value="1"/>
</dbReference>
<dbReference type="AlphaFoldDB" id="A0A1M5BPD4"/>
<name>A0A1M5BPD4_9FIRM</name>
<dbReference type="HAMAP" id="MF_00074">
    <property type="entry name" value="16SrRNA_methyltr_G"/>
    <property type="match status" value="1"/>
</dbReference>
<comment type="function">
    <text evidence="6">Specifically methylates the N7 position of a guanine in 16S rRNA.</text>
</comment>
<accession>A0A1M5BPD4</accession>
<evidence type="ECO:0000256" key="2">
    <source>
        <dbReference type="ARBA" id="ARBA00022552"/>
    </source>
</evidence>
<proteinExistence type="inferred from homology"/>
<keyword evidence="3 6" id="KW-0489">Methyltransferase</keyword>
<dbReference type="RefSeq" id="WP_073239865.1">
    <property type="nucleotide sequence ID" value="NZ_FQUY01000024.1"/>
</dbReference>
<keyword evidence="1 6" id="KW-0963">Cytoplasm</keyword>
<evidence type="ECO:0000256" key="6">
    <source>
        <dbReference type="HAMAP-Rule" id="MF_00074"/>
    </source>
</evidence>
<comment type="similarity">
    <text evidence="6">Belongs to the methyltransferase superfamily. RNA methyltransferase RsmG family.</text>
</comment>
<evidence type="ECO:0000256" key="1">
    <source>
        <dbReference type="ARBA" id="ARBA00022490"/>
    </source>
</evidence>
<feature type="binding site" evidence="6">
    <location>
        <begin position="130"/>
        <end position="131"/>
    </location>
    <ligand>
        <name>S-adenosyl-L-methionine</name>
        <dbReference type="ChEBI" id="CHEBI:59789"/>
    </ligand>
</feature>
<dbReference type="NCBIfam" id="TIGR00138">
    <property type="entry name" value="rsmG_gidB"/>
    <property type="match status" value="1"/>
</dbReference>
<organism evidence="7 8">
    <name type="scientific">Desulforamulus putei DSM 12395</name>
    <dbReference type="NCBI Taxonomy" id="1121429"/>
    <lineage>
        <taxon>Bacteria</taxon>
        <taxon>Bacillati</taxon>
        <taxon>Bacillota</taxon>
        <taxon>Clostridia</taxon>
        <taxon>Eubacteriales</taxon>
        <taxon>Peptococcaceae</taxon>
        <taxon>Desulforamulus</taxon>
    </lineage>
</organism>
<dbReference type="InterPro" id="IPR029063">
    <property type="entry name" value="SAM-dependent_MTases_sf"/>
</dbReference>
<reference evidence="8" key="1">
    <citation type="submission" date="2016-11" db="EMBL/GenBank/DDBJ databases">
        <authorList>
            <person name="Varghese N."/>
            <person name="Submissions S."/>
        </authorList>
    </citation>
    <scope>NUCLEOTIDE SEQUENCE [LARGE SCALE GENOMIC DNA]</scope>
    <source>
        <strain evidence="8">DSM 12395</strain>
    </source>
</reference>
<feature type="binding site" evidence="6">
    <location>
        <position position="79"/>
    </location>
    <ligand>
        <name>S-adenosyl-L-methionine</name>
        <dbReference type="ChEBI" id="CHEBI:59789"/>
    </ligand>
</feature>
<dbReference type="CDD" id="cd02440">
    <property type="entry name" value="AdoMet_MTases"/>
    <property type="match status" value="1"/>
</dbReference>
<keyword evidence="5 6" id="KW-0949">S-adenosyl-L-methionine</keyword>
<feature type="binding site" evidence="6">
    <location>
        <position position="84"/>
    </location>
    <ligand>
        <name>S-adenosyl-L-methionine</name>
        <dbReference type="ChEBI" id="CHEBI:59789"/>
    </ligand>
</feature>
<keyword evidence="8" id="KW-1185">Reference proteome</keyword>
<gene>
    <name evidence="6" type="primary">rsmG</name>
    <name evidence="7" type="ORF">SAMN02745133_02662</name>
</gene>
<dbReference type="OrthoDB" id="9808773at2"/>
<dbReference type="Proteomes" id="UP000184148">
    <property type="component" value="Unassembled WGS sequence"/>
</dbReference>
<evidence type="ECO:0000313" key="8">
    <source>
        <dbReference type="Proteomes" id="UP000184148"/>
    </source>
</evidence>
<evidence type="ECO:0000313" key="7">
    <source>
        <dbReference type="EMBL" id="SHF44349.1"/>
    </source>
</evidence>
<dbReference type="PANTHER" id="PTHR31760:SF0">
    <property type="entry name" value="S-ADENOSYL-L-METHIONINE-DEPENDENT METHYLTRANSFERASES SUPERFAMILY PROTEIN"/>
    <property type="match status" value="1"/>
</dbReference>
<dbReference type="GO" id="GO:0070043">
    <property type="term" value="F:rRNA (guanine-N7-)-methyltransferase activity"/>
    <property type="evidence" value="ECO:0007669"/>
    <property type="project" value="UniProtKB-UniRule"/>
</dbReference>
<dbReference type="STRING" id="1121429.SAMN02745133_02662"/>
<dbReference type="InterPro" id="IPR003682">
    <property type="entry name" value="rRNA_ssu_MeTfrase_G"/>
</dbReference>
<dbReference type="SUPFAM" id="SSF53335">
    <property type="entry name" value="S-adenosyl-L-methionine-dependent methyltransferases"/>
    <property type="match status" value="1"/>
</dbReference>
<dbReference type="EC" id="2.1.1.-" evidence="6"/>
<evidence type="ECO:0000256" key="4">
    <source>
        <dbReference type="ARBA" id="ARBA00022679"/>
    </source>
</evidence>
<dbReference type="EMBL" id="FQUY01000024">
    <property type="protein sequence ID" value="SHF44349.1"/>
    <property type="molecule type" value="Genomic_DNA"/>
</dbReference>
<dbReference type="GO" id="GO:0005829">
    <property type="term" value="C:cytosol"/>
    <property type="evidence" value="ECO:0007669"/>
    <property type="project" value="TreeGrafter"/>
</dbReference>
<keyword evidence="2 6" id="KW-0698">rRNA processing</keyword>
<comment type="caution">
    <text evidence="6">Lacks conserved residue(s) required for the propagation of feature annotation.</text>
</comment>
<comment type="subcellular location">
    <subcellularLocation>
        <location evidence="6">Cytoplasm</location>
    </subcellularLocation>
</comment>
<evidence type="ECO:0000256" key="3">
    <source>
        <dbReference type="ARBA" id="ARBA00022603"/>
    </source>
</evidence>
<dbReference type="Pfam" id="PF02527">
    <property type="entry name" value="GidB"/>
    <property type="match status" value="1"/>
</dbReference>
<protein>
    <recommendedName>
        <fullName evidence="6">Ribosomal RNA small subunit methyltransferase G</fullName>
        <ecNumber evidence="6">2.1.1.-</ecNumber>
    </recommendedName>
    <alternativeName>
        <fullName evidence="6">16S rRNA 7-methylguanosine methyltransferase</fullName>
        <shortName evidence="6">16S rRNA m7G methyltransferase</shortName>
    </alternativeName>
</protein>
<dbReference type="FunFam" id="3.40.50.150:FF:000041">
    <property type="entry name" value="Ribosomal RNA small subunit methyltransferase G"/>
    <property type="match status" value="1"/>
</dbReference>
<evidence type="ECO:0000256" key="5">
    <source>
        <dbReference type="ARBA" id="ARBA00022691"/>
    </source>
</evidence>
<feature type="binding site" evidence="6">
    <location>
        <position position="149"/>
    </location>
    <ligand>
        <name>S-adenosyl-L-methionine</name>
        <dbReference type="ChEBI" id="CHEBI:59789"/>
    </ligand>
</feature>